<dbReference type="AlphaFoldDB" id="A0A2N5SRY4"/>
<feature type="region of interest" description="Disordered" evidence="1">
    <location>
        <begin position="1"/>
        <end position="25"/>
    </location>
</feature>
<dbReference type="EMBL" id="PGCI01000783">
    <property type="protein sequence ID" value="PLW15999.1"/>
    <property type="molecule type" value="Genomic_DNA"/>
</dbReference>
<name>A0A2N5SRY4_9BASI</name>
<gene>
    <name evidence="2" type="ORF">PCASD_19288</name>
</gene>
<accession>A0A2N5SRY4</accession>
<organism evidence="2 3">
    <name type="scientific">Puccinia coronata f. sp. avenae</name>
    <dbReference type="NCBI Taxonomy" id="200324"/>
    <lineage>
        <taxon>Eukaryota</taxon>
        <taxon>Fungi</taxon>
        <taxon>Dikarya</taxon>
        <taxon>Basidiomycota</taxon>
        <taxon>Pucciniomycotina</taxon>
        <taxon>Pucciniomycetes</taxon>
        <taxon>Pucciniales</taxon>
        <taxon>Pucciniaceae</taxon>
        <taxon>Puccinia</taxon>
    </lineage>
</organism>
<evidence type="ECO:0000313" key="3">
    <source>
        <dbReference type="Proteomes" id="UP000235392"/>
    </source>
</evidence>
<proteinExistence type="predicted"/>
<evidence type="ECO:0000313" key="2">
    <source>
        <dbReference type="EMBL" id="PLW15999.1"/>
    </source>
</evidence>
<reference evidence="2 3" key="1">
    <citation type="submission" date="2017-11" db="EMBL/GenBank/DDBJ databases">
        <title>De novo assembly and phasing of dikaryotic genomes from two isolates of Puccinia coronata f. sp. avenae, the causal agent of oat crown rust.</title>
        <authorList>
            <person name="Miller M.E."/>
            <person name="Zhang Y."/>
            <person name="Omidvar V."/>
            <person name="Sperschneider J."/>
            <person name="Schwessinger B."/>
            <person name="Raley C."/>
            <person name="Palmer J.M."/>
            <person name="Garnica D."/>
            <person name="Upadhyaya N."/>
            <person name="Rathjen J."/>
            <person name="Taylor J.M."/>
            <person name="Park R.F."/>
            <person name="Dodds P.N."/>
            <person name="Hirsch C.D."/>
            <person name="Kianian S.F."/>
            <person name="Figueroa M."/>
        </authorList>
    </citation>
    <scope>NUCLEOTIDE SEQUENCE [LARGE SCALE GENOMIC DNA]</scope>
    <source>
        <strain evidence="2">12SD80</strain>
    </source>
</reference>
<feature type="region of interest" description="Disordered" evidence="1">
    <location>
        <begin position="252"/>
        <end position="297"/>
    </location>
</feature>
<feature type="compositionally biased region" description="Acidic residues" evidence="1">
    <location>
        <begin position="253"/>
        <end position="297"/>
    </location>
</feature>
<dbReference type="PANTHER" id="PTHR33069:SF3">
    <property type="entry name" value="DYNEIN HEAVY CHAIN TAIL DOMAIN-CONTAINING PROTEIN"/>
    <property type="match status" value="1"/>
</dbReference>
<evidence type="ECO:0000256" key="1">
    <source>
        <dbReference type="SAM" id="MobiDB-lite"/>
    </source>
</evidence>
<dbReference type="Gene3D" id="1.20.1410.10">
    <property type="entry name" value="I/LWEQ domain"/>
    <property type="match status" value="1"/>
</dbReference>
<comment type="caution">
    <text evidence="2">The sequence shown here is derived from an EMBL/GenBank/DDBJ whole genome shotgun (WGS) entry which is preliminary data.</text>
</comment>
<dbReference type="PANTHER" id="PTHR33069">
    <property type="entry name" value="CHROMOSOME 7, WHOLE GENOME SHOTGUN SEQUENCE-RELATED"/>
    <property type="match status" value="1"/>
</dbReference>
<dbReference type="Proteomes" id="UP000235392">
    <property type="component" value="Unassembled WGS sequence"/>
</dbReference>
<sequence length="464" mass="52907">MGEPTDPISSPPKSNKSRPKSIHQQRGCVYQAFRKLNTKCEIYNGPWNPSDSISSVKTNQKDWKAGLNQLQSHNLPLLRQQISTLPKLLVPSELRKDDDGSKLQRITDIQSELDQNLDQIISFTSAVRTRSIFSSAQTDDNHRKEFKEFIRHGLCSRIKYLNDELCSIFNCCSGTIRELKKPVSPSNRVRRLNRRRRMIHDITATKKSINQLIKWLTNHEITNIQEKWKKDIPYFNHKLTRLKKLINQTIDYPEVEDEDENKNKNEDEDDGVDDGDEAGADGDGDEDDGDGDESENQIDELFSGHNEAVISLAQSAIAVIKLSRLFFKRMSKIGLNQAPLKPFTDMNSYQLETLTDSPSWISYNICLFVSIVTDVNETDEAETAETLTQSVQKIVHRVDSIILLLFVYVFPLLPSPNHARNYLVTWNNLFLTATQNCIRAAQFLKTLSSSSSLVDPLDDTFSDL</sequence>
<protein>
    <submittedName>
        <fullName evidence="2">Uncharacterized protein</fullName>
    </submittedName>
</protein>